<protein>
    <submittedName>
        <fullName evidence="3">Hypothetical_protein</fullName>
    </submittedName>
</protein>
<feature type="compositionally biased region" description="Low complexity" evidence="1">
    <location>
        <begin position="89"/>
        <end position="105"/>
    </location>
</feature>
<dbReference type="Proteomes" id="UP001642409">
    <property type="component" value="Unassembled WGS sequence"/>
</dbReference>
<accession>A0AA86QWM1</accession>
<evidence type="ECO:0000313" key="4">
    <source>
        <dbReference type="Proteomes" id="UP001642409"/>
    </source>
</evidence>
<gene>
    <name evidence="3" type="ORF">HINF_LOCUS3876</name>
    <name evidence="2" type="ORF">HINF_LOCUS49792</name>
</gene>
<evidence type="ECO:0000256" key="1">
    <source>
        <dbReference type="SAM" id="MobiDB-lite"/>
    </source>
</evidence>
<name>A0AA86QWM1_9EUKA</name>
<feature type="region of interest" description="Disordered" evidence="1">
    <location>
        <begin position="141"/>
        <end position="162"/>
    </location>
</feature>
<keyword evidence="4" id="KW-1185">Reference proteome</keyword>
<dbReference type="EMBL" id="CATOUU010000952">
    <property type="protein sequence ID" value="CAI9962147.1"/>
    <property type="molecule type" value="Genomic_DNA"/>
</dbReference>
<reference evidence="2" key="1">
    <citation type="submission" date="2023-06" db="EMBL/GenBank/DDBJ databases">
        <authorList>
            <person name="Kurt Z."/>
        </authorList>
    </citation>
    <scope>NUCLEOTIDE SEQUENCE</scope>
</reference>
<dbReference type="AlphaFoldDB" id="A0AA86QWM1"/>
<dbReference type="EMBL" id="CAXDID020000007">
    <property type="protein sequence ID" value="CAL5976558.1"/>
    <property type="molecule type" value="Genomic_DNA"/>
</dbReference>
<evidence type="ECO:0000313" key="2">
    <source>
        <dbReference type="EMBL" id="CAI9962147.1"/>
    </source>
</evidence>
<reference evidence="3 4" key="2">
    <citation type="submission" date="2024-07" db="EMBL/GenBank/DDBJ databases">
        <authorList>
            <person name="Akdeniz Z."/>
        </authorList>
    </citation>
    <scope>NUCLEOTIDE SEQUENCE [LARGE SCALE GENOMIC DNA]</scope>
</reference>
<organism evidence="2">
    <name type="scientific">Hexamita inflata</name>
    <dbReference type="NCBI Taxonomy" id="28002"/>
    <lineage>
        <taxon>Eukaryota</taxon>
        <taxon>Metamonada</taxon>
        <taxon>Diplomonadida</taxon>
        <taxon>Hexamitidae</taxon>
        <taxon>Hexamitinae</taxon>
        <taxon>Hexamita</taxon>
    </lineage>
</organism>
<proteinExistence type="predicted"/>
<sequence length="301" mass="35375">MQYYVVILPTTQKIYKSKIQIKQVCVCEMKNYEVQQVIVQVSSGNIFILQNKGFIINEVNNYNEQLFASFQEPKSVRMAIKNHNKKEQQQQQQQQNQQQGIPHGQNQRHNHQQQNAYQNQPNYQNQHQVHNENIEQIFQQKQYQQPQQNFNPQNHNQQLPNPVQQKPVPMNYMGHAKSQQSVQLHQQQILQPFQQPLRLARPGQQFQQPFQFIQQQQYQQPRNQGFPQIPYEQAPVNKITLRSFGIGQEFNQAVTYLLQNFTGCAFLFQGNDIIACGSPDILNEIKIMVAKHYQGTFVISE</sequence>
<feature type="region of interest" description="Disordered" evidence="1">
    <location>
        <begin position="82"/>
        <end position="116"/>
    </location>
</feature>
<comment type="caution">
    <text evidence="2">The sequence shown here is derived from an EMBL/GenBank/DDBJ whole genome shotgun (WGS) entry which is preliminary data.</text>
</comment>
<evidence type="ECO:0000313" key="3">
    <source>
        <dbReference type="EMBL" id="CAL5976558.1"/>
    </source>
</evidence>